<dbReference type="Pfam" id="PF02384">
    <property type="entry name" value="N6_Mtase"/>
    <property type="match status" value="1"/>
</dbReference>
<dbReference type="PRINTS" id="PR00507">
    <property type="entry name" value="N12N6MTFRASE"/>
</dbReference>
<keyword evidence="4" id="KW-0949">S-adenosyl-L-methionine</keyword>
<gene>
    <name evidence="9" type="ORF">LCGC14_0290450</name>
</gene>
<evidence type="ECO:0000259" key="7">
    <source>
        <dbReference type="Pfam" id="PF02384"/>
    </source>
</evidence>
<dbReference type="Gene3D" id="1.20.1260.30">
    <property type="match status" value="1"/>
</dbReference>
<dbReference type="InterPro" id="IPR051537">
    <property type="entry name" value="DNA_Adenine_Mtase"/>
</dbReference>
<evidence type="ECO:0000256" key="2">
    <source>
        <dbReference type="ARBA" id="ARBA00022603"/>
    </source>
</evidence>
<dbReference type="InterPro" id="IPR038333">
    <property type="entry name" value="T1MK-like_N_sf"/>
</dbReference>
<dbReference type="PANTHER" id="PTHR42933">
    <property type="entry name" value="SLR6095 PROTEIN"/>
    <property type="match status" value="1"/>
</dbReference>
<organism evidence="9">
    <name type="scientific">marine sediment metagenome</name>
    <dbReference type="NCBI Taxonomy" id="412755"/>
    <lineage>
        <taxon>unclassified sequences</taxon>
        <taxon>metagenomes</taxon>
        <taxon>ecological metagenomes</taxon>
    </lineage>
</organism>
<dbReference type="EMBL" id="LAZR01000173">
    <property type="protein sequence ID" value="KKN84231.1"/>
    <property type="molecule type" value="Genomic_DNA"/>
</dbReference>
<evidence type="ECO:0000256" key="6">
    <source>
        <dbReference type="ARBA" id="ARBA00047942"/>
    </source>
</evidence>
<dbReference type="PANTHER" id="PTHR42933:SF3">
    <property type="entry name" value="TYPE I RESTRICTION ENZYME MJAVIII METHYLASE SUBUNIT"/>
    <property type="match status" value="1"/>
</dbReference>
<evidence type="ECO:0000256" key="4">
    <source>
        <dbReference type="ARBA" id="ARBA00022691"/>
    </source>
</evidence>
<sequence>MPQKELDKWSGRKMPKLALDKLESFLWTAADILRGSIDSSEYKHYIFGLLFLKRLSDQFDEERRQVTGDREDPDNYQFFVPERARWKSIRRISEGIGNAIDKAFEALEEGNPLLEGVLTPIQFEDTKRLPDAALNKLITHFSQPEFNLANSNLSEPDMLGRAYEYLIKQFADDSGKKGGEFYTPQGVVQLLIRLLDPQEGMRICDPACGSGGMLIESVKYLEEQGKNPNNISIFGQEKNLNTWAIAKMNFLLHNVLDHRLEHGDTMADPKLKEDNLLMLFDIVIANPMWNQKEWSRELFERGDPYGRVKYGIPPKSSGDWMWIQHMLATLNHNGRMGVVLDNGALFRGQSEGKVRKAIVEADLIEGVVALPSNLFYNTGAPGCLIIINRQKTEALKNRIFFIHAENEFEEGKAQNFLRDTHIRKISQTYRKKEEIEKFSALIDLEEIQENDFNLNVSRYIDILPEEEPIDVTECIVELKKLQVERLELEKVFEKNMRELGYED</sequence>
<dbReference type="GO" id="GO:0003677">
    <property type="term" value="F:DNA binding"/>
    <property type="evidence" value="ECO:0007669"/>
    <property type="project" value="InterPro"/>
</dbReference>
<dbReference type="SUPFAM" id="SSF53335">
    <property type="entry name" value="S-adenosyl-L-methionine-dependent methyltransferases"/>
    <property type="match status" value="1"/>
</dbReference>
<dbReference type="InterPro" id="IPR022749">
    <property type="entry name" value="D12N6_MeTrfase_N"/>
</dbReference>
<proteinExistence type="predicted"/>
<feature type="domain" description="N6 adenine-specific DNA methyltransferase N-terminal" evidence="8">
    <location>
        <begin position="22"/>
        <end position="141"/>
    </location>
</feature>
<evidence type="ECO:0000256" key="1">
    <source>
        <dbReference type="ARBA" id="ARBA00011900"/>
    </source>
</evidence>
<dbReference type="Pfam" id="PF12161">
    <property type="entry name" value="HsdM_N"/>
    <property type="match status" value="1"/>
</dbReference>
<dbReference type="Gene3D" id="3.40.50.150">
    <property type="entry name" value="Vaccinia Virus protein VP39"/>
    <property type="match status" value="1"/>
</dbReference>
<keyword evidence="2" id="KW-0489">Methyltransferase</keyword>
<comment type="catalytic activity">
    <reaction evidence="6">
        <text>a 2'-deoxyadenosine in DNA + S-adenosyl-L-methionine = an N(6)-methyl-2'-deoxyadenosine in DNA + S-adenosyl-L-homocysteine + H(+)</text>
        <dbReference type="Rhea" id="RHEA:15197"/>
        <dbReference type="Rhea" id="RHEA-COMP:12418"/>
        <dbReference type="Rhea" id="RHEA-COMP:12419"/>
        <dbReference type="ChEBI" id="CHEBI:15378"/>
        <dbReference type="ChEBI" id="CHEBI:57856"/>
        <dbReference type="ChEBI" id="CHEBI:59789"/>
        <dbReference type="ChEBI" id="CHEBI:90615"/>
        <dbReference type="ChEBI" id="CHEBI:90616"/>
        <dbReference type="EC" id="2.1.1.72"/>
    </reaction>
</comment>
<dbReference type="GO" id="GO:0008170">
    <property type="term" value="F:N-methyltransferase activity"/>
    <property type="evidence" value="ECO:0007669"/>
    <property type="project" value="InterPro"/>
</dbReference>
<feature type="domain" description="DNA methylase adenine-specific" evidence="7">
    <location>
        <begin position="156"/>
        <end position="466"/>
    </location>
</feature>
<evidence type="ECO:0000313" key="9">
    <source>
        <dbReference type="EMBL" id="KKN84231.1"/>
    </source>
</evidence>
<name>A0A0F9WED2_9ZZZZ</name>
<reference evidence="9" key="1">
    <citation type="journal article" date="2015" name="Nature">
        <title>Complex archaea that bridge the gap between prokaryotes and eukaryotes.</title>
        <authorList>
            <person name="Spang A."/>
            <person name="Saw J.H."/>
            <person name="Jorgensen S.L."/>
            <person name="Zaremba-Niedzwiedzka K."/>
            <person name="Martijn J."/>
            <person name="Lind A.E."/>
            <person name="van Eijk R."/>
            <person name="Schleper C."/>
            <person name="Guy L."/>
            <person name="Ettema T.J."/>
        </authorList>
    </citation>
    <scope>NUCLEOTIDE SEQUENCE</scope>
</reference>
<dbReference type="EC" id="2.1.1.72" evidence="1"/>
<dbReference type="InterPro" id="IPR003356">
    <property type="entry name" value="DNA_methylase_A-5"/>
</dbReference>
<dbReference type="GO" id="GO:0009007">
    <property type="term" value="F:site-specific DNA-methyltransferase (adenine-specific) activity"/>
    <property type="evidence" value="ECO:0007669"/>
    <property type="project" value="UniProtKB-EC"/>
</dbReference>
<dbReference type="GO" id="GO:0009307">
    <property type="term" value="P:DNA restriction-modification system"/>
    <property type="evidence" value="ECO:0007669"/>
    <property type="project" value="UniProtKB-KW"/>
</dbReference>
<accession>A0A0F9WED2</accession>
<keyword evidence="5" id="KW-0680">Restriction system</keyword>
<evidence type="ECO:0000256" key="5">
    <source>
        <dbReference type="ARBA" id="ARBA00022747"/>
    </source>
</evidence>
<evidence type="ECO:0000259" key="8">
    <source>
        <dbReference type="Pfam" id="PF12161"/>
    </source>
</evidence>
<comment type="caution">
    <text evidence="9">The sequence shown here is derived from an EMBL/GenBank/DDBJ whole genome shotgun (WGS) entry which is preliminary data.</text>
</comment>
<dbReference type="AlphaFoldDB" id="A0A0F9WED2"/>
<dbReference type="GO" id="GO:0032259">
    <property type="term" value="P:methylation"/>
    <property type="evidence" value="ECO:0007669"/>
    <property type="project" value="UniProtKB-KW"/>
</dbReference>
<protein>
    <recommendedName>
        <fullName evidence="1">site-specific DNA-methyltransferase (adenine-specific)</fullName>
        <ecNumber evidence="1">2.1.1.72</ecNumber>
    </recommendedName>
</protein>
<keyword evidence="3" id="KW-0808">Transferase</keyword>
<dbReference type="InterPro" id="IPR029063">
    <property type="entry name" value="SAM-dependent_MTases_sf"/>
</dbReference>
<evidence type="ECO:0000256" key="3">
    <source>
        <dbReference type="ARBA" id="ARBA00022679"/>
    </source>
</evidence>